<comment type="caution">
    <text evidence="2">The sequence shown here is derived from an EMBL/GenBank/DDBJ whole genome shotgun (WGS) entry which is preliminary data.</text>
</comment>
<evidence type="ECO:0000313" key="2">
    <source>
        <dbReference type="EMBL" id="KAG9392491.1"/>
    </source>
</evidence>
<proteinExistence type="predicted"/>
<accession>A0A8J6ARJ9</accession>
<protein>
    <submittedName>
        <fullName evidence="2">Uncharacterized protein</fullName>
    </submittedName>
</protein>
<sequence>MTFEFLHEWIESTSDDVIEAVITEFKEKKTNKAKSAVLRDKLLDENDIFDIVVKNGINFNHLCSYFEIQGEKKAELEALLSQQVQDKTSNENIEATFTEKEMKAFESAAVTAFKNSKRAEYAKENEGARIEKEALSVKVRAWRNATSTNALVRDHVTAMVARVRSKEADLAYMKHSCRSYFEEYIIALEWLETPAGEGTPLLPPGTGAIIDYYHKIVRGYKKRVKQLRKSLTAKSEEVITLHRRLLQQQAEREAAYDADKSMDASLPCSPIPPQSGTVSRTSCPRRDTDEAQAAMSVKRKALIITPEKARPEDSEEESEEEEEPVEEVESEEEEEPVADELMEELHFGDLEGGNSGDDEDVCSASAQATAPNDLADPIDLNFTPEMKDIIAQHSPAKSKSEEEQEEEKAESDEEGGAEEEGETEESGRVVNARSDPTRYNRTVAFDMIITTRLPSSGWPTYPTLGYGNCIIHCLMMMSGLRTFTAFRRKLPLSQKLKAEDEATAYRQTLLAHARTMAVFSKMTEIELLDELFPEHVNSDGTVTRWACVEAIRVWTSMTGKPTMLVNIDEKMITHIYRNEKGNALTVRRPFDGDQSRALESFRAECARLDINYVIQLMGRHATLRKVSKPTQVKIRRRKN</sequence>
<gene>
    <name evidence="2" type="ORF">J8273_5485</name>
</gene>
<feature type="compositionally biased region" description="Basic and acidic residues" evidence="1">
    <location>
        <begin position="252"/>
        <end position="262"/>
    </location>
</feature>
<organism evidence="2 3">
    <name type="scientific">Carpediemonas membranifera</name>
    <dbReference type="NCBI Taxonomy" id="201153"/>
    <lineage>
        <taxon>Eukaryota</taxon>
        <taxon>Metamonada</taxon>
        <taxon>Carpediemonas-like organisms</taxon>
        <taxon>Carpediemonas</taxon>
    </lineage>
</organism>
<dbReference type="Proteomes" id="UP000717585">
    <property type="component" value="Unassembled WGS sequence"/>
</dbReference>
<name>A0A8J6ARJ9_9EUKA</name>
<feature type="compositionally biased region" description="Acidic residues" evidence="1">
    <location>
        <begin position="402"/>
        <end position="424"/>
    </location>
</feature>
<evidence type="ECO:0000256" key="1">
    <source>
        <dbReference type="SAM" id="MobiDB-lite"/>
    </source>
</evidence>
<feature type="compositionally biased region" description="Acidic residues" evidence="1">
    <location>
        <begin position="313"/>
        <end position="338"/>
    </location>
</feature>
<dbReference type="AlphaFoldDB" id="A0A8J6ARJ9"/>
<evidence type="ECO:0000313" key="3">
    <source>
        <dbReference type="Proteomes" id="UP000717585"/>
    </source>
</evidence>
<keyword evidence="3" id="KW-1185">Reference proteome</keyword>
<reference evidence="2" key="1">
    <citation type="submission" date="2021-05" db="EMBL/GenBank/DDBJ databases">
        <title>A free-living protist that lacks canonical eukaryotic 1 DNA replication and segregation systems.</title>
        <authorList>
            <person name="Salas-Leiva D.E."/>
            <person name="Tromer E.C."/>
            <person name="Curtis B.A."/>
            <person name="Jerlstrom-Hultqvist J."/>
            <person name="Kolisko M."/>
            <person name="Yi Z."/>
            <person name="Salas-Leiva J.S."/>
            <person name="Gallot-Lavallee L."/>
            <person name="Kops G.J.P.L."/>
            <person name="Archibald J.M."/>
            <person name="Simpson A.G.B."/>
            <person name="Roger A.J."/>
        </authorList>
    </citation>
    <scope>NUCLEOTIDE SEQUENCE</scope>
    <source>
        <strain evidence="2">BICM</strain>
    </source>
</reference>
<feature type="region of interest" description="Disordered" evidence="1">
    <location>
        <begin position="252"/>
        <end position="338"/>
    </location>
</feature>
<dbReference type="EMBL" id="JAHDYR010000038">
    <property type="protein sequence ID" value="KAG9392491.1"/>
    <property type="molecule type" value="Genomic_DNA"/>
</dbReference>
<feature type="region of interest" description="Disordered" evidence="1">
    <location>
        <begin position="392"/>
        <end position="435"/>
    </location>
</feature>